<dbReference type="Proteomes" id="UP001144673">
    <property type="component" value="Chromosome 3"/>
</dbReference>
<gene>
    <name evidence="1" type="ORF">LMH87_001599</name>
</gene>
<protein>
    <submittedName>
        <fullName evidence="1">Uncharacterized protein</fullName>
    </submittedName>
</protein>
<keyword evidence="2" id="KW-1185">Reference proteome</keyword>
<reference evidence="1" key="1">
    <citation type="journal article" date="2023" name="Access Microbiol">
        <title>De-novo genome assembly for Akanthomyces muscarius, a biocontrol agent of insect agricultural pests.</title>
        <authorList>
            <person name="Erdos Z."/>
            <person name="Studholme D.J."/>
            <person name="Raymond B."/>
            <person name="Sharma M."/>
        </authorList>
    </citation>
    <scope>NUCLEOTIDE SEQUENCE</scope>
    <source>
        <strain evidence="1">Ve6</strain>
    </source>
</reference>
<dbReference type="GeneID" id="80888758"/>
<sequence>MKVVRSIPALSRLTGVEAPLEELVALLFNVSTTEELVISEQMGAYFPPVDRPGEYYLFAAGKGVVALVAPKMTEQLFAMDEKNSAKKEFAALDEEYKSLALEGQDWESEFQEIATDYVKWACEQEGR</sequence>
<evidence type="ECO:0000313" key="1">
    <source>
        <dbReference type="EMBL" id="KAJ4147046.1"/>
    </source>
</evidence>
<accession>A0A9W8Q7X0</accession>
<name>A0A9W8Q7X0_AKAMU</name>
<organism evidence="1 2">
    <name type="scientific">Akanthomyces muscarius</name>
    <name type="common">Entomopathogenic fungus</name>
    <name type="synonym">Lecanicillium muscarium</name>
    <dbReference type="NCBI Taxonomy" id="2231603"/>
    <lineage>
        <taxon>Eukaryota</taxon>
        <taxon>Fungi</taxon>
        <taxon>Dikarya</taxon>
        <taxon>Ascomycota</taxon>
        <taxon>Pezizomycotina</taxon>
        <taxon>Sordariomycetes</taxon>
        <taxon>Hypocreomycetidae</taxon>
        <taxon>Hypocreales</taxon>
        <taxon>Cordycipitaceae</taxon>
        <taxon>Akanthomyces</taxon>
    </lineage>
</organism>
<evidence type="ECO:0000313" key="2">
    <source>
        <dbReference type="Proteomes" id="UP001144673"/>
    </source>
</evidence>
<dbReference type="AlphaFoldDB" id="A0A9W8Q7X0"/>
<proteinExistence type="predicted"/>
<dbReference type="RefSeq" id="XP_056049987.1">
    <property type="nucleotide sequence ID" value="XM_056192896.1"/>
</dbReference>
<comment type="caution">
    <text evidence="1">The sequence shown here is derived from an EMBL/GenBank/DDBJ whole genome shotgun (WGS) entry which is preliminary data.</text>
</comment>
<dbReference type="EMBL" id="JAJHUN010000010">
    <property type="protein sequence ID" value="KAJ4147046.1"/>
    <property type="molecule type" value="Genomic_DNA"/>
</dbReference>
<dbReference type="KEGG" id="amus:LMH87_001599"/>